<dbReference type="InterPro" id="IPR001296">
    <property type="entry name" value="Glyco_trans_1"/>
</dbReference>
<protein>
    <submittedName>
        <fullName evidence="4">Glycosyltransferase involved in cell wall biosynthesis</fullName>
    </submittedName>
</protein>
<evidence type="ECO:0000259" key="3">
    <source>
        <dbReference type="Pfam" id="PF00534"/>
    </source>
</evidence>
<name>A0AAE3VID0_9BACT</name>
<comment type="caution">
    <text evidence="4">The sequence shown here is derived from an EMBL/GenBank/DDBJ whole genome shotgun (WGS) entry which is preliminary data.</text>
</comment>
<sequence>MKKLIAPSFGIILALALSIIACNYAWSWRRSAQSMRSRLDIAKNTAVCQGELSLASAGEQSLPFTHDIAFPKGVTLELRLPVQAGMPAVKPANTADLSSDAKTASAGTGDDAPDATTDEAPRPAAAQSPDDLVGLLHAAIGVIQLYDDFGTLLWEDDFANFVRHRLDDERGEAVMPLRPCAPLAIRERPLGRGRLVVVIRRPVAALASLPLTLHGRHALSGLEELQLRMARIASTLLVVLAALALLWAISFVFRLRRAWHLRHLIQAPPSAGRPILYLLTAYPRWSETFLRQDLRLLQAENLPLLPVALYPGDCECQPGWPKVTLLSDTAPAPSAGKDRSDRWHKLIARLLPDAIHAQLSLLSHRKLRRRLLTECRDKRIGHIHAEFADVAALLAADVAQYLGISYSVGIHAFDIHACKYPRRRLFSPAAFITVCNQAAAQAFRSHCPTCQDRLNVLYHGILLDTWPFQPERQVEGPARLLFIGRLVPKKGIAILLNAISLLKQQHSDVRLTIVGAGPLEDELRTQANTLDLDSLITWTGVLPPDAVRTHIQQASCLCMPSVVTADGDRDGIPNVVTEAMASGLPVVGSLFGSLGEVLNPDTGWPVDPLSPEHLAAVISECCAQRDECKRRCKNARQLIESRFDARKLAGIRADLFRNLTQAGH</sequence>
<reference evidence="4" key="1">
    <citation type="submission" date="2023-07" db="EMBL/GenBank/DDBJ databases">
        <title>Genomic Encyclopedia of Type Strains, Phase IV (KMG-IV): sequencing the most valuable type-strain genomes for metagenomic binning, comparative biology and taxonomic classification.</title>
        <authorList>
            <person name="Goeker M."/>
        </authorList>
    </citation>
    <scope>NUCLEOTIDE SEQUENCE</scope>
    <source>
        <strain evidence="4">DSM 24202</strain>
    </source>
</reference>
<evidence type="ECO:0000313" key="5">
    <source>
        <dbReference type="Proteomes" id="UP001238163"/>
    </source>
</evidence>
<dbReference type="Proteomes" id="UP001238163">
    <property type="component" value="Unassembled WGS sequence"/>
</dbReference>
<keyword evidence="2" id="KW-0812">Transmembrane</keyword>
<accession>A0AAE3VID0</accession>
<feature type="transmembrane region" description="Helical" evidence="2">
    <location>
        <begin position="233"/>
        <end position="253"/>
    </location>
</feature>
<dbReference type="PANTHER" id="PTHR12526">
    <property type="entry name" value="GLYCOSYLTRANSFERASE"/>
    <property type="match status" value="1"/>
</dbReference>
<evidence type="ECO:0000256" key="1">
    <source>
        <dbReference type="SAM" id="MobiDB-lite"/>
    </source>
</evidence>
<feature type="transmembrane region" description="Helical" evidence="2">
    <location>
        <begin position="6"/>
        <end position="26"/>
    </location>
</feature>
<evidence type="ECO:0000256" key="2">
    <source>
        <dbReference type="SAM" id="Phobius"/>
    </source>
</evidence>
<dbReference type="PROSITE" id="PS51257">
    <property type="entry name" value="PROKAR_LIPOPROTEIN"/>
    <property type="match status" value="1"/>
</dbReference>
<feature type="domain" description="Glycosyl transferase family 1" evidence="3">
    <location>
        <begin position="471"/>
        <end position="637"/>
    </location>
</feature>
<dbReference type="EMBL" id="JAUSVL010000001">
    <property type="protein sequence ID" value="MDQ0290940.1"/>
    <property type="molecule type" value="Genomic_DNA"/>
</dbReference>
<proteinExistence type="predicted"/>
<organism evidence="4 5">
    <name type="scientific">Oligosphaera ethanolica</name>
    <dbReference type="NCBI Taxonomy" id="760260"/>
    <lineage>
        <taxon>Bacteria</taxon>
        <taxon>Pseudomonadati</taxon>
        <taxon>Lentisphaerota</taxon>
        <taxon>Oligosphaeria</taxon>
        <taxon>Oligosphaerales</taxon>
        <taxon>Oligosphaeraceae</taxon>
        <taxon>Oligosphaera</taxon>
    </lineage>
</organism>
<dbReference type="GO" id="GO:0016757">
    <property type="term" value="F:glycosyltransferase activity"/>
    <property type="evidence" value="ECO:0007669"/>
    <property type="project" value="InterPro"/>
</dbReference>
<keyword evidence="2" id="KW-0472">Membrane</keyword>
<gene>
    <name evidence="4" type="ORF">J3R75_003047</name>
</gene>
<evidence type="ECO:0000313" key="4">
    <source>
        <dbReference type="EMBL" id="MDQ0290940.1"/>
    </source>
</evidence>
<keyword evidence="5" id="KW-1185">Reference proteome</keyword>
<dbReference type="CDD" id="cd03801">
    <property type="entry name" value="GT4_PimA-like"/>
    <property type="match status" value="1"/>
</dbReference>
<dbReference type="RefSeq" id="WP_307263026.1">
    <property type="nucleotide sequence ID" value="NZ_JAUSVL010000001.1"/>
</dbReference>
<keyword evidence="2" id="KW-1133">Transmembrane helix</keyword>
<dbReference type="SUPFAM" id="SSF53756">
    <property type="entry name" value="UDP-Glycosyltransferase/glycogen phosphorylase"/>
    <property type="match status" value="1"/>
</dbReference>
<feature type="region of interest" description="Disordered" evidence="1">
    <location>
        <begin position="91"/>
        <end position="127"/>
    </location>
</feature>
<dbReference type="Pfam" id="PF00534">
    <property type="entry name" value="Glycos_transf_1"/>
    <property type="match status" value="1"/>
</dbReference>
<dbReference type="AlphaFoldDB" id="A0AAE3VID0"/>
<dbReference type="Gene3D" id="3.40.50.2000">
    <property type="entry name" value="Glycogen Phosphorylase B"/>
    <property type="match status" value="2"/>
</dbReference>